<evidence type="ECO:0000313" key="2">
    <source>
        <dbReference type="Proteomes" id="UP000634136"/>
    </source>
</evidence>
<reference evidence="1" key="1">
    <citation type="submission" date="2020-09" db="EMBL/GenBank/DDBJ databases">
        <title>Genome-Enabled Discovery of Anthraquinone Biosynthesis in Senna tora.</title>
        <authorList>
            <person name="Kang S.-H."/>
            <person name="Pandey R.P."/>
            <person name="Lee C.-M."/>
            <person name="Sim J.-S."/>
            <person name="Jeong J.-T."/>
            <person name="Choi B.-S."/>
            <person name="Jung M."/>
            <person name="Ginzburg D."/>
            <person name="Zhao K."/>
            <person name="Won S.Y."/>
            <person name="Oh T.-J."/>
            <person name="Yu Y."/>
            <person name="Kim N.-H."/>
            <person name="Lee O.R."/>
            <person name="Lee T.-H."/>
            <person name="Bashyal P."/>
            <person name="Kim T.-S."/>
            <person name="Lee W.-H."/>
            <person name="Kawkins C."/>
            <person name="Kim C.-K."/>
            <person name="Kim J.S."/>
            <person name="Ahn B.O."/>
            <person name="Rhee S.Y."/>
            <person name="Sohng J.K."/>
        </authorList>
    </citation>
    <scope>NUCLEOTIDE SEQUENCE</scope>
    <source>
        <tissue evidence="1">Leaf</tissue>
    </source>
</reference>
<dbReference type="EMBL" id="JAAIUW010000007">
    <property type="protein sequence ID" value="KAF7823652.1"/>
    <property type="molecule type" value="Genomic_DNA"/>
</dbReference>
<evidence type="ECO:0000313" key="1">
    <source>
        <dbReference type="EMBL" id="KAF7823652.1"/>
    </source>
</evidence>
<dbReference type="Proteomes" id="UP000634136">
    <property type="component" value="Unassembled WGS sequence"/>
</dbReference>
<keyword evidence="2" id="KW-1185">Reference proteome</keyword>
<comment type="caution">
    <text evidence="1">The sequence shown here is derived from an EMBL/GenBank/DDBJ whole genome shotgun (WGS) entry which is preliminary data.</text>
</comment>
<sequence>MGVELLLGSRHVFVGWAQLMTDLGVGLEVRFHVAEELFHVNKNFEKQDWHDHVMHSVDHLPDATAQNFDLEHRSRLHEVYVMINLIGVWSDTIRGTTVRIPVRIIQACAVAMSEEVVDVDEDETEVEEDMVSDGWKSKALVQS</sequence>
<name>A0A834TLM7_9FABA</name>
<organism evidence="1 2">
    <name type="scientific">Senna tora</name>
    <dbReference type="NCBI Taxonomy" id="362788"/>
    <lineage>
        <taxon>Eukaryota</taxon>
        <taxon>Viridiplantae</taxon>
        <taxon>Streptophyta</taxon>
        <taxon>Embryophyta</taxon>
        <taxon>Tracheophyta</taxon>
        <taxon>Spermatophyta</taxon>
        <taxon>Magnoliopsida</taxon>
        <taxon>eudicotyledons</taxon>
        <taxon>Gunneridae</taxon>
        <taxon>Pentapetalae</taxon>
        <taxon>rosids</taxon>
        <taxon>fabids</taxon>
        <taxon>Fabales</taxon>
        <taxon>Fabaceae</taxon>
        <taxon>Caesalpinioideae</taxon>
        <taxon>Cassia clade</taxon>
        <taxon>Senna</taxon>
    </lineage>
</organism>
<gene>
    <name evidence="1" type="ORF">G2W53_021796</name>
</gene>
<accession>A0A834TLM7</accession>
<protein>
    <submittedName>
        <fullName evidence="1">Uncharacterized protein</fullName>
    </submittedName>
</protein>
<dbReference type="AlphaFoldDB" id="A0A834TLM7"/>
<proteinExistence type="predicted"/>